<evidence type="ECO:0000259" key="2">
    <source>
        <dbReference type="Pfam" id="PF03972"/>
    </source>
</evidence>
<dbReference type="SUPFAM" id="SSF103378">
    <property type="entry name" value="2-methylcitrate dehydratase PrpD"/>
    <property type="match status" value="1"/>
</dbReference>
<evidence type="ECO:0000256" key="1">
    <source>
        <dbReference type="ARBA" id="ARBA00006174"/>
    </source>
</evidence>
<dbReference type="EMBL" id="JAVDVQ010000010">
    <property type="protein sequence ID" value="MDR7083347.1"/>
    <property type="molecule type" value="Genomic_DNA"/>
</dbReference>
<dbReference type="Pfam" id="PF19305">
    <property type="entry name" value="MmgE_PrpD_C"/>
    <property type="match status" value="1"/>
</dbReference>
<organism evidence="4 5">
    <name type="scientific">Arthrobacter ginsengisoli</name>
    <dbReference type="NCBI Taxonomy" id="1356565"/>
    <lineage>
        <taxon>Bacteria</taxon>
        <taxon>Bacillati</taxon>
        <taxon>Actinomycetota</taxon>
        <taxon>Actinomycetes</taxon>
        <taxon>Micrococcales</taxon>
        <taxon>Micrococcaceae</taxon>
        <taxon>Arthrobacter</taxon>
    </lineage>
</organism>
<dbReference type="InterPro" id="IPR036148">
    <property type="entry name" value="MmgE/PrpD_sf"/>
</dbReference>
<evidence type="ECO:0000313" key="5">
    <source>
        <dbReference type="Proteomes" id="UP001252243"/>
    </source>
</evidence>
<name>A0ABU1UDS5_9MICC</name>
<dbReference type="InterPro" id="IPR005656">
    <property type="entry name" value="MmgE_PrpD"/>
</dbReference>
<sequence>MLLLDGIACGLVGAKLPWARRAVEGIGLVDNGSGATLWGWGRSVSPAAAALLNGTFVQGFELDDFHAHGALHSSSVVVTAGLAAAEVRGDVSLTQLLRALALGYEVGPRVGMAMGGGRLSTIGWHTGAVFGTVAAAVSAGTVFGLDAAQMESAIGNAATRASGLMAAQYKSMVKRMHHGMAAQSGLYGAALASAGFVGTERVLEHEYGGLAATILGEVESADFDKLTSGLGSEWVIETIGIKRHACLIMLHSTIDALIELRAEGLTADNIDHITIHVSESVARRTSWKMEHPGKSLSAQMNLRFGAAVALIDGSAYVDQFSASSLARSEVWDLMDRIDVVHDEAIDSLGRDRRFVTRLDISLRSGKTMQVESIPPQDREFSTDEVITKYRGLVAHLIPEKRSRAIEDLVLYGGGDRTAAELADLLRQEAAPALPDLDED</sequence>
<accession>A0ABU1UDS5</accession>
<dbReference type="InterPro" id="IPR045336">
    <property type="entry name" value="MmgE_PrpD_N"/>
</dbReference>
<protein>
    <submittedName>
        <fullName evidence="4">2-methylcitrate dehydratase PrpD</fullName>
    </submittedName>
</protein>
<dbReference type="InterPro" id="IPR042188">
    <property type="entry name" value="MmgE/PrpD_sf_2"/>
</dbReference>
<feature type="domain" description="MmgE/PrpD C-terminal" evidence="3">
    <location>
        <begin position="244"/>
        <end position="408"/>
    </location>
</feature>
<reference evidence="4 5" key="1">
    <citation type="submission" date="2023-07" db="EMBL/GenBank/DDBJ databases">
        <title>Sorghum-associated microbial communities from plants grown in Nebraska, USA.</title>
        <authorList>
            <person name="Schachtman D."/>
        </authorList>
    </citation>
    <scope>NUCLEOTIDE SEQUENCE [LARGE SCALE GENOMIC DNA]</scope>
    <source>
        <strain evidence="4 5">BE167</strain>
    </source>
</reference>
<dbReference type="InterPro" id="IPR045337">
    <property type="entry name" value="MmgE_PrpD_C"/>
</dbReference>
<gene>
    <name evidence="4" type="ORF">J2X01_002641</name>
</gene>
<evidence type="ECO:0000313" key="4">
    <source>
        <dbReference type="EMBL" id="MDR7083347.1"/>
    </source>
</evidence>
<dbReference type="Gene3D" id="3.30.1330.120">
    <property type="entry name" value="2-methylcitrate dehydratase PrpD"/>
    <property type="match status" value="1"/>
</dbReference>
<comment type="caution">
    <text evidence="4">The sequence shown here is derived from an EMBL/GenBank/DDBJ whole genome shotgun (WGS) entry which is preliminary data.</text>
</comment>
<proteinExistence type="inferred from homology"/>
<keyword evidence="5" id="KW-1185">Reference proteome</keyword>
<dbReference type="Gene3D" id="1.10.4100.10">
    <property type="entry name" value="2-methylcitrate dehydratase PrpD"/>
    <property type="match status" value="1"/>
</dbReference>
<dbReference type="InterPro" id="IPR042183">
    <property type="entry name" value="MmgE/PrpD_sf_1"/>
</dbReference>
<dbReference type="Proteomes" id="UP001252243">
    <property type="component" value="Unassembled WGS sequence"/>
</dbReference>
<feature type="domain" description="MmgE/PrpD N-terminal" evidence="2">
    <location>
        <begin position="2"/>
        <end position="215"/>
    </location>
</feature>
<dbReference type="PANTHER" id="PTHR16943">
    <property type="entry name" value="2-METHYLCITRATE DEHYDRATASE-RELATED"/>
    <property type="match status" value="1"/>
</dbReference>
<evidence type="ECO:0000259" key="3">
    <source>
        <dbReference type="Pfam" id="PF19305"/>
    </source>
</evidence>
<comment type="similarity">
    <text evidence="1">Belongs to the PrpD family.</text>
</comment>
<dbReference type="PANTHER" id="PTHR16943:SF8">
    <property type="entry name" value="2-METHYLCITRATE DEHYDRATASE"/>
    <property type="match status" value="1"/>
</dbReference>
<dbReference type="Pfam" id="PF03972">
    <property type="entry name" value="MmgE_PrpD_N"/>
    <property type="match status" value="1"/>
</dbReference>